<name>A0ABN1J6I5_9CLOT</name>
<dbReference type="EMBL" id="BAAACF010000012">
    <property type="protein sequence ID" value="GAA0730218.1"/>
    <property type="molecule type" value="Genomic_DNA"/>
</dbReference>
<accession>A0ABN1J6I5</accession>
<proteinExistence type="predicted"/>
<comment type="caution">
    <text evidence="1">The sequence shown here is derived from an EMBL/GenBank/DDBJ whole genome shotgun (WGS) entry which is preliminary data.</text>
</comment>
<dbReference type="RefSeq" id="WP_343771194.1">
    <property type="nucleotide sequence ID" value="NZ_BAAACF010000012.1"/>
</dbReference>
<sequence length="175" mass="19911">MKKLIVAITLVLLTSILMIRCASTKFPEEPPKLTIVIGDKQLDYVVAKNQWNDAKYDREDTFKTILKKGSESEIPYIEIGNTATISFTNNPPSKFTISDVLIDKNGNQLYSDKEIINIPIKLKNGKGSFEIKKHLASGLSSYYLEDKTDIRGFRMIATWGENECEYTFIIRTDSF</sequence>
<evidence type="ECO:0000313" key="1">
    <source>
        <dbReference type="EMBL" id="GAA0730218.1"/>
    </source>
</evidence>
<reference evidence="1 2" key="1">
    <citation type="journal article" date="2019" name="Int. J. Syst. Evol. Microbiol.">
        <title>The Global Catalogue of Microorganisms (GCM) 10K type strain sequencing project: providing services to taxonomists for standard genome sequencing and annotation.</title>
        <authorList>
            <consortium name="The Broad Institute Genomics Platform"/>
            <consortium name="The Broad Institute Genome Sequencing Center for Infectious Disease"/>
            <person name="Wu L."/>
            <person name="Ma J."/>
        </authorList>
    </citation>
    <scope>NUCLEOTIDE SEQUENCE [LARGE SCALE GENOMIC DNA]</scope>
    <source>
        <strain evidence="1 2">JCM 1405</strain>
    </source>
</reference>
<gene>
    <name evidence="1" type="ORF">GCM10008905_31240</name>
</gene>
<evidence type="ECO:0008006" key="3">
    <source>
        <dbReference type="Google" id="ProtNLM"/>
    </source>
</evidence>
<dbReference type="Proteomes" id="UP001500339">
    <property type="component" value="Unassembled WGS sequence"/>
</dbReference>
<evidence type="ECO:0000313" key="2">
    <source>
        <dbReference type="Proteomes" id="UP001500339"/>
    </source>
</evidence>
<keyword evidence="2" id="KW-1185">Reference proteome</keyword>
<protein>
    <recommendedName>
        <fullName evidence="3">Lipoprotein</fullName>
    </recommendedName>
</protein>
<organism evidence="1 2">
    <name type="scientific">Clostridium malenominatum</name>
    <dbReference type="NCBI Taxonomy" id="1539"/>
    <lineage>
        <taxon>Bacteria</taxon>
        <taxon>Bacillati</taxon>
        <taxon>Bacillota</taxon>
        <taxon>Clostridia</taxon>
        <taxon>Eubacteriales</taxon>
        <taxon>Clostridiaceae</taxon>
        <taxon>Clostridium</taxon>
    </lineage>
</organism>